<dbReference type="EMBL" id="JBFXLS010000018">
    <property type="protein sequence ID" value="KAL2828904.1"/>
    <property type="molecule type" value="Genomic_DNA"/>
</dbReference>
<protein>
    <submittedName>
        <fullName evidence="4">HIT-like domain-containing protein</fullName>
    </submittedName>
</protein>
<gene>
    <name evidence="4" type="ORF">BDW59DRAFT_159308</name>
</gene>
<keyword evidence="5" id="KW-1185">Reference proteome</keyword>
<dbReference type="Proteomes" id="UP001610335">
    <property type="component" value="Unassembled WGS sequence"/>
</dbReference>
<sequence>MSTRPCPFCKIAAAHPPIPTSNFLPSADQSSTSTTTTTTTIAAPANATDTDENAAADPDSHAFLILSTKHVLAFLDIMPLTSGHVLVVPRDHAEKLGEVGVRVSRELGTWLPIISRAVMRTVFSEETREPSSNTDESWNWNVVQNNGVGAAQVVPHVHFHIVPRPPTGAASTKAKMSFVMFGRGQREDLDDEEAESLAGVLRGEIAREVVRVREVERVDVEAEVEEGGVVVGRGRL</sequence>
<evidence type="ECO:0000313" key="4">
    <source>
        <dbReference type="EMBL" id="KAL2828904.1"/>
    </source>
</evidence>
<feature type="compositionally biased region" description="Low complexity" evidence="2">
    <location>
        <begin position="26"/>
        <end position="48"/>
    </location>
</feature>
<dbReference type="InterPro" id="IPR001310">
    <property type="entry name" value="Histidine_triad_HIT"/>
</dbReference>
<name>A0ABR4IMA7_9EURO</name>
<feature type="domain" description="HIT" evidence="3">
    <location>
        <begin position="51"/>
        <end position="172"/>
    </location>
</feature>
<dbReference type="SUPFAM" id="SSF54197">
    <property type="entry name" value="HIT-like"/>
    <property type="match status" value="1"/>
</dbReference>
<dbReference type="InterPro" id="IPR011146">
    <property type="entry name" value="HIT-like"/>
</dbReference>
<reference evidence="4 5" key="1">
    <citation type="submission" date="2024-07" db="EMBL/GenBank/DDBJ databases">
        <title>Section-level genome sequencing and comparative genomics of Aspergillus sections Usti and Cavernicolus.</title>
        <authorList>
            <consortium name="Lawrence Berkeley National Laboratory"/>
            <person name="Nybo J.L."/>
            <person name="Vesth T.C."/>
            <person name="Theobald S."/>
            <person name="Frisvad J.C."/>
            <person name="Larsen T.O."/>
            <person name="Kjaerboelling I."/>
            <person name="Rothschild-Mancinelli K."/>
            <person name="Lyhne E.K."/>
            <person name="Kogle M.E."/>
            <person name="Barry K."/>
            <person name="Clum A."/>
            <person name="Na H."/>
            <person name="Ledsgaard L."/>
            <person name="Lin J."/>
            <person name="Lipzen A."/>
            <person name="Kuo A."/>
            <person name="Riley R."/>
            <person name="Mondo S."/>
            <person name="LaButti K."/>
            <person name="Haridas S."/>
            <person name="Pangalinan J."/>
            <person name="Salamov A.A."/>
            <person name="Simmons B.A."/>
            <person name="Magnuson J.K."/>
            <person name="Chen J."/>
            <person name="Drula E."/>
            <person name="Henrissat B."/>
            <person name="Wiebenga A."/>
            <person name="Lubbers R.J."/>
            <person name="Gomes A.C."/>
            <person name="Makela M.R."/>
            <person name="Stajich J."/>
            <person name="Grigoriev I.V."/>
            <person name="Mortensen U.H."/>
            <person name="De vries R.P."/>
            <person name="Baker S.E."/>
            <person name="Andersen M.R."/>
        </authorList>
    </citation>
    <scope>NUCLEOTIDE SEQUENCE [LARGE SCALE GENOMIC DNA]</scope>
    <source>
        <strain evidence="4 5">CBS 600.67</strain>
    </source>
</reference>
<evidence type="ECO:0000259" key="3">
    <source>
        <dbReference type="PROSITE" id="PS51084"/>
    </source>
</evidence>
<dbReference type="PROSITE" id="PS00892">
    <property type="entry name" value="HIT_1"/>
    <property type="match status" value="1"/>
</dbReference>
<proteinExistence type="predicted"/>
<accession>A0ABR4IMA7</accession>
<comment type="caution">
    <text evidence="4">The sequence shown here is derived from an EMBL/GenBank/DDBJ whole genome shotgun (WGS) entry which is preliminary data.</text>
</comment>
<organism evidence="4 5">
    <name type="scientific">Aspergillus cavernicola</name>
    <dbReference type="NCBI Taxonomy" id="176166"/>
    <lineage>
        <taxon>Eukaryota</taxon>
        <taxon>Fungi</taxon>
        <taxon>Dikarya</taxon>
        <taxon>Ascomycota</taxon>
        <taxon>Pezizomycotina</taxon>
        <taxon>Eurotiomycetes</taxon>
        <taxon>Eurotiomycetidae</taxon>
        <taxon>Eurotiales</taxon>
        <taxon>Aspergillaceae</taxon>
        <taxon>Aspergillus</taxon>
        <taxon>Aspergillus subgen. Nidulantes</taxon>
    </lineage>
</organism>
<dbReference type="PANTHER" id="PTHR46648">
    <property type="entry name" value="HIT FAMILY PROTEIN 1"/>
    <property type="match status" value="1"/>
</dbReference>
<dbReference type="Gene3D" id="3.30.428.10">
    <property type="entry name" value="HIT-like"/>
    <property type="match status" value="1"/>
</dbReference>
<evidence type="ECO:0000256" key="2">
    <source>
        <dbReference type="SAM" id="MobiDB-lite"/>
    </source>
</evidence>
<feature type="region of interest" description="Disordered" evidence="2">
    <location>
        <begin position="20"/>
        <end position="54"/>
    </location>
</feature>
<evidence type="ECO:0000313" key="5">
    <source>
        <dbReference type="Proteomes" id="UP001610335"/>
    </source>
</evidence>
<dbReference type="InterPro" id="IPR019808">
    <property type="entry name" value="Histidine_triad_CS"/>
</dbReference>
<feature type="short sequence motif" description="Histidine triad motif" evidence="1">
    <location>
        <begin position="156"/>
        <end position="160"/>
    </location>
</feature>
<dbReference type="PANTHER" id="PTHR46648:SF2">
    <property type="entry name" value="HIT DOMAIN-CONTAINING PROTEIN"/>
    <property type="match status" value="1"/>
</dbReference>
<dbReference type="PROSITE" id="PS51084">
    <property type="entry name" value="HIT_2"/>
    <property type="match status" value="1"/>
</dbReference>
<dbReference type="InterPro" id="IPR036265">
    <property type="entry name" value="HIT-like_sf"/>
</dbReference>
<dbReference type="Pfam" id="PF01230">
    <property type="entry name" value="HIT"/>
    <property type="match status" value="1"/>
</dbReference>
<evidence type="ECO:0000256" key="1">
    <source>
        <dbReference type="PROSITE-ProRule" id="PRU00464"/>
    </source>
</evidence>